<keyword evidence="2" id="KW-1185">Reference proteome</keyword>
<reference evidence="1 2" key="1">
    <citation type="journal article" date="2011" name="Proc. Natl. Acad. Sci. U.S.A.">
        <title>Evolutionary erosion of yeast sex chromosomes by mating-type switching accidents.</title>
        <authorList>
            <person name="Gordon J.L."/>
            <person name="Armisen D."/>
            <person name="Proux-Wera E."/>
            <person name="Oheigeartaigh S.S."/>
            <person name="Byrne K.P."/>
            <person name="Wolfe K.H."/>
        </authorList>
    </citation>
    <scope>NUCLEOTIDE SEQUENCE [LARGE SCALE GENOMIC DNA]</scope>
    <source>
        <strain evidence="2">ATCC MYA-139 / BCRC 22969 / CBS 8797 / CCRC 22969 / KCTC 17520 / NBRC 10181 / NCYC 3082</strain>
    </source>
</reference>
<dbReference type="RefSeq" id="XP_022462783.1">
    <property type="nucleotide sequence ID" value="XM_022611367.1"/>
</dbReference>
<dbReference type="STRING" id="1071383.J7RUM9"/>
<sequence>MQDLNLNSIITNDNGSLKLPSWNHNIRFKRVTQTNTVKLAIGSKFLDGSSRICLSNASKQLKIFDSALNNLVSSFEFPHIVKLYGQILDSSFVYLCTYDGTLKIYKADFDVELVSLKLHNRVINHIEFCKKGSDSWYVVSTAVNKTLNISELKLSDAEHQLVPLSSITIPSNCTSLKCIMWDTIQPSIFLTRNDCSQLVCYTLNDTGSLSLAYNIALNTAQFSTYSFEIRSLCFTKAPDGTPFLVAATSHIPYMRLILIRPPMDEPLNGVKTYYDRIVKNFATSIPQTFLSQPIMRYLPATDGMIVGIDDGVYAFDLQKAESWKLDFHSATVKDIDVAASRMVILFSDKCVEVWDTDSPVDH</sequence>
<evidence type="ECO:0000313" key="2">
    <source>
        <dbReference type="Proteomes" id="UP000006310"/>
    </source>
</evidence>
<dbReference type="PROSITE" id="PS00678">
    <property type="entry name" value="WD_REPEATS_1"/>
    <property type="match status" value="1"/>
</dbReference>
<reference evidence="2" key="2">
    <citation type="submission" date="2012-08" db="EMBL/GenBank/DDBJ databases">
        <title>Genome sequence of Kazachstania naganishii.</title>
        <authorList>
            <person name="Gordon J.L."/>
            <person name="Armisen D."/>
            <person name="Proux-Wera E."/>
            <person name="OhEigeartaigh S.S."/>
            <person name="Byrne K.P."/>
            <person name="Wolfe K.H."/>
        </authorList>
    </citation>
    <scope>NUCLEOTIDE SEQUENCE [LARGE SCALE GENOMIC DNA]</scope>
    <source>
        <strain evidence="2">ATCC MYA-139 / BCRC 22969 / CBS 8797 / CCRC 22969 / KCTC 17520 / NBRC 10181 / NCYC 3082</strain>
    </source>
</reference>
<dbReference type="SUPFAM" id="SSF50978">
    <property type="entry name" value="WD40 repeat-like"/>
    <property type="match status" value="1"/>
</dbReference>
<protein>
    <recommendedName>
        <fullName evidence="3">Anaphase-promoting complex subunit 4 WD40 domain-containing protein</fullName>
    </recommendedName>
</protein>
<dbReference type="KEGG" id="kng:KNAG_0B00900"/>
<gene>
    <name evidence="1" type="primary">KNAG0B00900</name>
    <name evidence="1" type="ordered locus">KNAG_0B00900</name>
</gene>
<evidence type="ECO:0008006" key="3">
    <source>
        <dbReference type="Google" id="ProtNLM"/>
    </source>
</evidence>
<dbReference type="EMBL" id="HE978315">
    <property type="protein sequence ID" value="CCK68537.1"/>
    <property type="molecule type" value="Genomic_DNA"/>
</dbReference>
<dbReference type="eggNOG" id="ENOG502RZPK">
    <property type="taxonomic scope" value="Eukaryota"/>
</dbReference>
<accession>J7RUM9</accession>
<organism evidence="1 2">
    <name type="scientific">Huiozyma naganishii (strain ATCC MYA-139 / BCRC 22969 / CBS 8797 / KCTC 17520 / NBRC 10181 / NCYC 3082 / Yp74L-3)</name>
    <name type="common">Yeast</name>
    <name type="synonym">Kazachstania naganishii</name>
    <dbReference type="NCBI Taxonomy" id="1071383"/>
    <lineage>
        <taxon>Eukaryota</taxon>
        <taxon>Fungi</taxon>
        <taxon>Dikarya</taxon>
        <taxon>Ascomycota</taxon>
        <taxon>Saccharomycotina</taxon>
        <taxon>Saccharomycetes</taxon>
        <taxon>Saccharomycetales</taxon>
        <taxon>Saccharomycetaceae</taxon>
        <taxon>Huiozyma</taxon>
    </lineage>
</organism>
<dbReference type="GeneID" id="34524187"/>
<proteinExistence type="predicted"/>
<dbReference type="AlphaFoldDB" id="J7RUM9"/>
<dbReference type="InterPro" id="IPR015943">
    <property type="entry name" value="WD40/YVTN_repeat-like_dom_sf"/>
</dbReference>
<dbReference type="Gene3D" id="2.130.10.10">
    <property type="entry name" value="YVTN repeat-like/Quinoprotein amine dehydrogenase"/>
    <property type="match status" value="1"/>
</dbReference>
<dbReference type="InterPro" id="IPR036322">
    <property type="entry name" value="WD40_repeat_dom_sf"/>
</dbReference>
<name>J7RUM9_HUIN7</name>
<dbReference type="Proteomes" id="UP000006310">
    <property type="component" value="Chromosome 2"/>
</dbReference>
<evidence type="ECO:0000313" key="1">
    <source>
        <dbReference type="EMBL" id="CCK68537.1"/>
    </source>
</evidence>
<dbReference type="OrthoDB" id="1932312at2759"/>
<dbReference type="InterPro" id="IPR019775">
    <property type="entry name" value="WD40_repeat_CS"/>
</dbReference>
<dbReference type="HOGENOM" id="CLU_049349_0_0_1"/>